<reference evidence="7 8" key="1">
    <citation type="submission" date="2018-11" db="EMBL/GenBank/DDBJ databases">
        <title>Genomic Encyclopedia of Type Strains, Phase IV (KMG-IV): sequencing the most valuable type-strain genomes for metagenomic binning, comparative biology and taxonomic classification.</title>
        <authorList>
            <person name="Goeker M."/>
        </authorList>
    </citation>
    <scope>NUCLEOTIDE SEQUENCE [LARGE SCALE GENOMIC DNA]</scope>
    <source>
        <strain evidence="7 8">DSM 25623</strain>
    </source>
</reference>
<proteinExistence type="predicted"/>
<dbReference type="OrthoDB" id="9810601at2"/>
<evidence type="ECO:0000256" key="6">
    <source>
        <dbReference type="SAM" id="Phobius"/>
    </source>
</evidence>
<dbReference type="InterPro" id="IPR003825">
    <property type="entry name" value="Colicin-V_CvpA"/>
</dbReference>
<sequence length="246" mass="25326">MTGLDWVLLAIVALSALLGLMRGFVGVVLSLLSWLLAGAAAYWFGGEAATLLSGDAAPGFGHVAAGYLLSFAAVMAAVMLLSWFIRRLLATVGLSGVDRGLGLLLGLVRGALLACVLVLLLGFTSLPAGPQWQRAQVVPVFEPGARWLGGLLPEGLARQVDFDAGGPISREAWREQERRLDAAARLGGAGDAQALLRSLGEPQAQDTGAAGPAGRAAEASRELHVDGPIAPDSAAVDGPAPRPREP</sequence>
<evidence type="ECO:0000256" key="5">
    <source>
        <dbReference type="SAM" id="MobiDB-lite"/>
    </source>
</evidence>
<feature type="transmembrane region" description="Helical" evidence="6">
    <location>
        <begin position="6"/>
        <end position="21"/>
    </location>
</feature>
<evidence type="ECO:0000256" key="2">
    <source>
        <dbReference type="ARBA" id="ARBA00022692"/>
    </source>
</evidence>
<feature type="transmembrane region" description="Helical" evidence="6">
    <location>
        <begin position="28"/>
        <end position="45"/>
    </location>
</feature>
<accession>A0A3N4VW44</accession>
<dbReference type="EMBL" id="RKQN01000003">
    <property type="protein sequence ID" value="RPE77284.1"/>
    <property type="molecule type" value="Genomic_DNA"/>
</dbReference>
<dbReference type="GO" id="GO:0016020">
    <property type="term" value="C:membrane"/>
    <property type="evidence" value="ECO:0007669"/>
    <property type="project" value="UniProtKB-SubCell"/>
</dbReference>
<keyword evidence="8" id="KW-1185">Reference proteome</keyword>
<evidence type="ECO:0000256" key="4">
    <source>
        <dbReference type="ARBA" id="ARBA00023136"/>
    </source>
</evidence>
<keyword evidence="4 6" id="KW-0472">Membrane</keyword>
<evidence type="ECO:0000256" key="1">
    <source>
        <dbReference type="ARBA" id="ARBA00004141"/>
    </source>
</evidence>
<organism evidence="7 8">
    <name type="scientific">Vulcaniibacterium tengchongense</name>
    <dbReference type="NCBI Taxonomy" id="1273429"/>
    <lineage>
        <taxon>Bacteria</taxon>
        <taxon>Pseudomonadati</taxon>
        <taxon>Pseudomonadota</taxon>
        <taxon>Gammaproteobacteria</taxon>
        <taxon>Lysobacterales</taxon>
        <taxon>Lysobacteraceae</taxon>
        <taxon>Vulcaniibacterium</taxon>
    </lineage>
</organism>
<protein>
    <submittedName>
        <fullName evidence="7">Membrane protein required for colicin V production</fullName>
    </submittedName>
</protein>
<evidence type="ECO:0000256" key="3">
    <source>
        <dbReference type="ARBA" id="ARBA00022989"/>
    </source>
</evidence>
<gene>
    <name evidence="7" type="ORF">EDC50_2550</name>
</gene>
<keyword evidence="2 6" id="KW-0812">Transmembrane</keyword>
<comment type="subcellular location">
    <subcellularLocation>
        <location evidence="1">Membrane</location>
        <topology evidence="1">Multi-pass membrane protein</topology>
    </subcellularLocation>
</comment>
<dbReference type="PANTHER" id="PTHR36926">
    <property type="entry name" value="COLICIN V PRODUCTION PROTEIN"/>
    <property type="match status" value="1"/>
</dbReference>
<evidence type="ECO:0000313" key="7">
    <source>
        <dbReference type="EMBL" id="RPE77284.1"/>
    </source>
</evidence>
<name>A0A3N4VW44_9GAMM</name>
<feature type="region of interest" description="Disordered" evidence="5">
    <location>
        <begin position="199"/>
        <end position="246"/>
    </location>
</feature>
<dbReference type="InterPro" id="IPR052719">
    <property type="entry name" value="CvpA-like"/>
</dbReference>
<dbReference type="RefSeq" id="WP_123770861.1">
    <property type="nucleotide sequence ID" value="NZ_RKQN01000003.1"/>
</dbReference>
<feature type="transmembrane region" description="Helical" evidence="6">
    <location>
        <begin position="101"/>
        <end position="123"/>
    </location>
</feature>
<dbReference type="PANTHER" id="PTHR36926:SF1">
    <property type="entry name" value="COLICIN V PRODUCTION PROTEIN"/>
    <property type="match status" value="1"/>
</dbReference>
<feature type="compositionally biased region" description="Low complexity" evidence="5">
    <location>
        <begin position="208"/>
        <end position="217"/>
    </location>
</feature>
<dbReference type="Proteomes" id="UP000269708">
    <property type="component" value="Unassembled WGS sequence"/>
</dbReference>
<evidence type="ECO:0000313" key="8">
    <source>
        <dbReference type="Proteomes" id="UP000269708"/>
    </source>
</evidence>
<dbReference type="Pfam" id="PF02674">
    <property type="entry name" value="Colicin_V"/>
    <property type="match status" value="1"/>
</dbReference>
<keyword evidence="3 6" id="KW-1133">Transmembrane helix</keyword>
<dbReference type="GO" id="GO:0009403">
    <property type="term" value="P:toxin biosynthetic process"/>
    <property type="evidence" value="ECO:0007669"/>
    <property type="project" value="InterPro"/>
</dbReference>
<feature type="transmembrane region" description="Helical" evidence="6">
    <location>
        <begin position="65"/>
        <end position="89"/>
    </location>
</feature>
<comment type="caution">
    <text evidence="7">The sequence shown here is derived from an EMBL/GenBank/DDBJ whole genome shotgun (WGS) entry which is preliminary data.</text>
</comment>
<dbReference type="AlphaFoldDB" id="A0A3N4VW44"/>